<dbReference type="GO" id="GO:0016491">
    <property type="term" value="F:oxidoreductase activity"/>
    <property type="evidence" value="ECO:0007669"/>
    <property type="project" value="UniProtKB-KW"/>
</dbReference>
<dbReference type="InterPro" id="IPR003813">
    <property type="entry name" value="MvhD/FlpD"/>
</dbReference>
<organism evidence="6 7">
    <name type="scientific">Pelotomaculum isophthalicicum JI</name>
    <dbReference type="NCBI Taxonomy" id="947010"/>
    <lineage>
        <taxon>Bacteria</taxon>
        <taxon>Bacillati</taxon>
        <taxon>Bacillota</taxon>
        <taxon>Clostridia</taxon>
        <taxon>Eubacteriales</taxon>
        <taxon>Desulfotomaculaceae</taxon>
        <taxon>Pelotomaculum</taxon>
    </lineage>
</organism>
<dbReference type="AlphaFoldDB" id="A0A9X4JWC2"/>
<dbReference type="Pfam" id="PF14691">
    <property type="entry name" value="Fer4_20"/>
    <property type="match status" value="1"/>
</dbReference>
<dbReference type="InterPro" id="IPR017900">
    <property type="entry name" value="4Fe4S_Fe_S_CS"/>
</dbReference>
<name>A0A9X4JWC2_9FIRM</name>
<dbReference type="SUPFAM" id="SSF46548">
    <property type="entry name" value="alpha-helical ferredoxin"/>
    <property type="match status" value="1"/>
</dbReference>
<dbReference type="Pfam" id="PF07992">
    <property type="entry name" value="Pyr_redox_2"/>
    <property type="match status" value="1"/>
</dbReference>
<evidence type="ECO:0000256" key="3">
    <source>
        <dbReference type="ARBA" id="ARBA00023004"/>
    </source>
</evidence>
<dbReference type="Gene3D" id="1.10.1060.10">
    <property type="entry name" value="Alpha-helical ferredoxin"/>
    <property type="match status" value="1"/>
</dbReference>
<evidence type="ECO:0000313" key="6">
    <source>
        <dbReference type="EMBL" id="MDF9408952.1"/>
    </source>
</evidence>
<comment type="caution">
    <text evidence="6">The sequence shown here is derived from an EMBL/GenBank/DDBJ whole genome shotgun (WGS) entry which is preliminary data.</text>
</comment>
<dbReference type="GO" id="GO:0046872">
    <property type="term" value="F:metal ion binding"/>
    <property type="evidence" value="ECO:0007669"/>
    <property type="project" value="UniProtKB-KW"/>
</dbReference>
<dbReference type="PANTHER" id="PTHR42783">
    <property type="entry name" value="GLUTAMATE SYNTHASE [NADPH] SMALL CHAIN"/>
    <property type="match status" value="1"/>
</dbReference>
<evidence type="ECO:0000259" key="5">
    <source>
        <dbReference type="PROSITE" id="PS51379"/>
    </source>
</evidence>
<evidence type="ECO:0000313" key="7">
    <source>
        <dbReference type="Proteomes" id="UP001154312"/>
    </source>
</evidence>
<dbReference type="InterPro" id="IPR009051">
    <property type="entry name" value="Helical_ferredxn"/>
</dbReference>
<dbReference type="InterPro" id="IPR028261">
    <property type="entry name" value="DPD_II"/>
</dbReference>
<keyword evidence="1" id="KW-0479">Metal-binding</keyword>
<dbReference type="Proteomes" id="UP001154312">
    <property type="component" value="Unassembled WGS sequence"/>
</dbReference>
<dbReference type="InterPro" id="IPR036188">
    <property type="entry name" value="FAD/NAD-bd_sf"/>
</dbReference>
<dbReference type="Gene3D" id="3.30.70.20">
    <property type="match status" value="1"/>
</dbReference>
<accession>A0A9X4JWC2</accession>
<dbReference type="PROSITE" id="PS00198">
    <property type="entry name" value="4FE4S_FER_1"/>
    <property type="match status" value="1"/>
</dbReference>
<dbReference type="PROSITE" id="PS51379">
    <property type="entry name" value="4FE4S_FER_2"/>
    <property type="match status" value="2"/>
</dbReference>
<gene>
    <name evidence="6" type="ORF">L7E55_11380</name>
</gene>
<dbReference type="Gene3D" id="3.50.50.60">
    <property type="entry name" value="FAD/NAD(P)-binding domain"/>
    <property type="match status" value="2"/>
</dbReference>
<dbReference type="RefSeq" id="WP_277444360.1">
    <property type="nucleotide sequence ID" value="NZ_JAKOAV010000021.1"/>
</dbReference>
<dbReference type="InterPro" id="IPR023753">
    <property type="entry name" value="FAD/NAD-binding_dom"/>
</dbReference>
<evidence type="ECO:0000256" key="2">
    <source>
        <dbReference type="ARBA" id="ARBA00023002"/>
    </source>
</evidence>
<keyword evidence="2" id="KW-0560">Oxidoreductase</keyword>
<keyword evidence="4" id="KW-0411">Iron-sulfur</keyword>
<keyword evidence="3" id="KW-0408">Iron</keyword>
<keyword evidence="7" id="KW-1185">Reference proteome</keyword>
<feature type="domain" description="4Fe-4S ferredoxin-type" evidence="5">
    <location>
        <begin position="472"/>
        <end position="499"/>
    </location>
</feature>
<feature type="domain" description="4Fe-4S ferredoxin-type" evidence="5">
    <location>
        <begin position="500"/>
        <end position="529"/>
    </location>
</feature>
<sequence>MIELLPPCNNACPVNTNVRGYLAAISKRDYMEAYRLIKANNPFPSVCALICSHPCEAACRRAQVDEPVSIRSLKRFVVEAVGLRTEKVCPTVYTGKKVAVIGSGPSGLTAAYDLARQGHQVTVYDRYQEPGGHFMASLPTFRLPREALRRDVEQILSTGINFVPDTEVGIDISIDELRNKYNAVIISTGLWGGRGLALPGFDHADVLFALPFLNLVNLGKMPRIGKRIVVLGGGNVAMDVARAALRLGALEVTVISLEDREQMPASSWEIIEAIDEGVKLEPGYGPVEVLSSGSSITGIKVQKVKTVLDWEGKFNPVYEPNVYKTIPGDTVILSIGQTPETSFLEGSSLKKDALGYLLTDKKTLTTADSGVFACGEIITGPGPAIAAVASGHRVADIVGRSLKGETMLPVEGETNLIGALPDKVAVKVPHIERQGMQSLLPEQRSLNFLPYEKGLEEEAALREAGRCMSCGLGAKVNIEKCAACLTCQRVCPYGVPVVKEHAGIPVESCLACGICAAACPAGAITLEVLDEIMVKDNPLIARYLAIFACRGVVLDLTRDKFKESSILNKTRLVEIPTSGALRVEWILKAFENGAAGVAIVACGPGQCRHPSGSASCNRVLERARTLLAQLDIKPERLLFCQQSEGEDLIRLLENYYDRLKIIDIN</sequence>
<reference evidence="6" key="1">
    <citation type="submission" date="2022-02" db="EMBL/GenBank/DDBJ databases">
        <authorList>
            <person name="Leng L."/>
        </authorList>
    </citation>
    <scope>NUCLEOTIDE SEQUENCE</scope>
    <source>
        <strain evidence="6">JI</strain>
    </source>
</reference>
<dbReference type="Pfam" id="PF02662">
    <property type="entry name" value="FlpD"/>
    <property type="match status" value="1"/>
</dbReference>
<evidence type="ECO:0000256" key="1">
    <source>
        <dbReference type="ARBA" id="ARBA00022723"/>
    </source>
</evidence>
<dbReference type="InterPro" id="IPR017896">
    <property type="entry name" value="4Fe4S_Fe-S-bd"/>
</dbReference>
<dbReference type="PRINTS" id="PR00419">
    <property type="entry name" value="ADXRDTASE"/>
</dbReference>
<proteinExistence type="predicted"/>
<evidence type="ECO:0000256" key="4">
    <source>
        <dbReference type="ARBA" id="ARBA00023014"/>
    </source>
</evidence>
<dbReference type="SUPFAM" id="SSF51971">
    <property type="entry name" value="Nucleotide-binding domain"/>
    <property type="match status" value="2"/>
</dbReference>
<dbReference type="SUPFAM" id="SSF54862">
    <property type="entry name" value="4Fe-4S ferredoxins"/>
    <property type="match status" value="1"/>
</dbReference>
<protein>
    <submittedName>
        <fullName evidence="6">FAD-dependent oxidoreductase</fullName>
    </submittedName>
</protein>
<dbReference type="EMBL" id="JAKOAV010000021">
    <property type="protein sequence ID" value="MDF9408952.1"/>
    <property type="molecule type" value="Genomic_DNA"/>
</dbReference>
<dbReference type="GO" id="GO:0051536">
    <property type="term" value="F:iron-sulfur cluster binding"/>
    <property type="evidence" value="ECO:0007669"/>
    <property type="project" value="UniProtKB-KW"/>
</dbReference>
<dbReference type="PANTHER" id="PTHR42783:SF3">
    <property type="entry name" value="GLUTAMATE SYNTHASE [NADPH] SMALL CHAIN-RELATED"/>
    <property type="match status" value="1"/>
</dbReference>